<dbReference type="Gene3D" id="6.10.340.10">
    <property type="match status" value="1"/>
</dbReference>
<dbReference type="Pfam" id="PF02743">
    <property type="entry name" value="dCache_1"/>
    <property type="match status" value="1"/>
</dbReference>
<evidence type="ECO:0000256" key="2">
    <source>
        <dbReference type="ARBA" id="ARBA00022475"/>
    </source>
</evidence>
<keyword evidence="6 12" id="KW-1133">Transmembrane helix</keyword>
<feature type="coiled-coil region" evidence="11">
    <location>
        <begin position="667"/>
        <end position="694"/>
    </location>
</feature>
<feature type="transmembrane region" description="Helical" evidence="12">
    <location>
        <begin position="319"/>
        <end position="342"/>
    </location>
</feature>
<evidence type="ECO:0000313" key="15">
    <source>
        <dbReference type="EMBL" id="MFD2695708.1"/>
    </source>
</evidence>
<dbReference type="SMART" id="SM00304">
    <property type="entry name" value="HAMP"/>
    <property type="match status" value="1"/>
</dbReference>
<dbReference type="SUPFAM" id="SSF58104">
    <property type="entry name" value="Methyl-accepting chemotaxis protein (MCP) signaling domain"/>
    <property type="match status" value="1"/>
</dbReference>
<evidence type="ECO:0000256" key="4">
    <source>
        <dbReference type="ARBA" id="ARBA00022500"/>
    </source>
</evidence>
<feature type="transmembrane region" description="Helical" evidence="12">
    <location>
        <begin position="52"/>
        <end position="74"/>
    </location>
</feature>
<dbReference type="PANTHER" id="PTHR32089">
    <property type="entry name" value="METHYL-ACCEPTING CHEMOTAXIS PROTEIN MCPB"/>
    <property type="match status" value="1"/>
</dbReference>
<dbReference type="PANTHER" id="PTHR32089:SF114">
    <property type="entry name" value="METHYL-ACCEPTING CHEMOTAXIS PROTEIN MCPB"/>
    <property type="match status" value="1"/>
</dbReference>
<dbReference type="InterPro" id="IPR029151">
    <property type="entry name" value="Sensor-like_sf"/>
</dbReference>
<feature type="domain" description="Methyl-accepting transducer" evidence="13">
    <location>
        <begin position="414"/>
        <end position="664"/>
    </location>
</feature>
<dbReference type="InterPro" id="IPR004089">
    <property type="entry name" value="MCPsignal_dom"/>
</dbReference>
<evidence type="ECO:0000259" key="14">
    <source>
        <dbReference type="PROSITE" id="PS50885"/>
    </source>
</evidence>
<dbReference type="Pfam" id="PF00015">
    <property type="entry name" value="MCPsignal"/>
    <property type="match status" value="1"/>
</dbReference>
<evidence type="ECO:0000256" key="8">
    <source>
        <dbReference type="ARBA" id="ARBA00023224"/>
    </source>
</evidence>
<dbReference type="CDD" id="cd06225">
    <property type="entry name" value="HAMP"/>
    <property type="match status" value="1"/>
</dbReference>
<evidence type="ECO:0000256" key="9">
    <source>
        <dbReference type="ARBA" id="ARBA00029447"/>
    </source>
</evidence>
<evidence type="ECO:0000259" key="13">
    <source>
        <dbReference type="PROSITE" id="PS50111"/>
    </source>
</evidence>
<dbReference type="SMART" id="SM00283">
    <property type="entry name" value="MA"/>
    <property type="match status" value="1"/>
</dbReference>
<dbReference type="RefSeq" id="WP_253063166.1">
    <property type="nucleotide sequence ID" value="NZ_JAMXWM010000018.1"/>
</dbReference>
<keyword evidence="7 12" id="KW-0472">Membrane</keyword>
<comment type="caution">
    <text evidence="15">The sequence shown here is derived from an EMBL/GenBank/DDBJ whole genome shotgun (WGS) entry which is preliminary data.</text>
</comment>
<dbReference type="Pfam" id="PF00672">
    <property type="entry name" value="HAMP"/>
    <property type="match status" value="1"/>
</dbReference>
<evidence type="ECO:0000256" key="10">
    <source>
        <dbReference type="PROSITE-ProRule" id="PRU00284"/>
    </source>
</evidence>
<dbReference type="Gene3D" id="1.10.287.950">
    <property type="entry name" value="Methyl-accepting chemotaxis protein"/>
    <property type="match status" value="1"/>
</dbReference>
<evidence type="ECO:0000256" key="7">
    <source>
        <dbReference type="ARBA" id="ARBA00023136"/>
    </source>
</evidence>
<protein>
    <submittedName>
        <fullName evidence="15">Methyl-accepting chemotaxis protein</fullName>
    </submittedName>
</protein>
<keyword evidence="5 12" id="KW-0812">Transmembrane</keyword>
<name>A0ABW5S8C7_9BACL</name>
<dbReference type="InterPro" id="IPR033479">
    <property type="entry name" value="dCache_1"/>
</dbReference>
<sequence>MKKEKDGAKVKKATRQTFAWKKKVKSARVFLVKLPQILNGRALEKMSVKKQLLIPIVSIMVIVGLIGGLFSYIYGAKLIRDQMTQSAMQQLKATDQTFDTYFDDAQSVTRQFTMSKMLDNVQKNSEDIQQDFQNVLSSNTKYQAITYASSKGEVVRSPMYFFDKNYDPTKENWYRDGLEENGQSMWTDPYTDRVTKQNVVSVVQAVVDNGQVKGVIKMDLFIQSLIKQVTEAKLGDSGYVTLLDSKGTYIASPKRNQVGKSVAGQGFYEKMRDMGKSGMFYAKIDGSQKLVSFRTNKTSGWTLLGVIDKSAISNSANLITLPSIAMLIIIIIVAILITLYILGHIITRLRKLQGAARRIEQGDLTVKIPVQGNDELSQLTKSINALANTNRKAFKKMYDVSYQIIGASQTLVASAEENVASANEISATVTEIAAGASSQSKSIDESQSSMQSLLDEVNRIDNRSTEVLNGAERMKDYAHGGLEKMDHLSAQSKTSADTTHQIITTVLKMEEHAKNVHQIIDVLDGIARRTNLLSLNASIEAAHAGEHGKGFAVVAGEIRKLAQQTNHSLKEVTDTVQSMNHEIQQAVTYCEQTNKTLQEQHMAVAESNDAFKEIEKTIKLNVKGMQTIAKAIITTHEQIERITQGSQAIASTSEETAASTEEMSASVQEQTASMEELNRLAGDLDQQAQLMQEEIKRFKI</sequence>
<reference evidence="16" key="1">
    <citation type="journal article" date="2019" name="Int. J. Syst. Evol. Microbiol.">
        <title>The Global Catalogue of Microorganisms (GCM) 10K type strain sequencing project: providing services to taxonomists for standard genome sequencing and annotation.</title>
        <authorList>
            <consortium name="The Broad Institute Genomics Platform"/>
            <consortium name="The Broad Institute Genome Sequencing Center for Infectious Disease"/>
            <person name="Wu L."/>
            <person name="Ma J."/>
        </authorList>
    </citation>
    <scope>NUCLEOTIDE SEQUENCE [LARGE SCALE GENOMIC DNA]</scope>
    <source>
        <strain evidence="16">TISTR 2466</strain>
    </source>
</reference>
<evidence type="ECO:0000313" key="16">
    <source>
        <dbReference type="Proteomes" id="UP001597399"/>
    </source>
</evidence>
<keyword evidence="2" id="KW-1003">Cell membrane</keyword>
<dbReference type="Proteomes" id="UP001597399">
    <property type="component" value="Unassembled WGS sequence"/>
</dbReference>
<evidence type="ECO:0000256" key="3">
    <source>
        <dbReference type="ARBA" id="ARBA00022481"/>
    </source>
</evidence>
<dbReference type="CDD" id="cd12912">
    <property type="entry name" value="PDC2_MCP_like"/>
    <property type="match status" value="1"/>
</dbReference>
<comment type="subcellular location">
    <subcellularLocation>
        <location evidence="1">Cell membrane</location>
        <topology evidence="1">Multi-pass membrane protein</topology>
    </subcellularLocation>
</comment>
<keyword evidence="16" id="KW-1185">Reference proteome</keyword>
<proteinExistence type="inferred from homology"/>
<keyword evidence="4" id="KW-0145">Chemotaxis</keyword>
<comment type="similarity">
    <text evidence="9">Belongs to the methyl-accepting chemotaxis (MCP) protein family.</text>
</comment>
<dbReference type="SUPFAM" id="SSF103190">
    <property type="entry name" value="Sensory domain-like"/>
    <property type="match status" value="1"/>
</dbReference>
<evidence type="ECO:0000256" key="1">
    <source>
        <dbReference type="ARBA" id="ARBA00004651"/>
    </source>
</evidence>
<dbReference type="EMBL" id="JBHUMQ010000052">
    <property type="protein sequence ID" value="MFD2695708.1"/>
    <property type="molecule type" value="Genomic_DNA"/>
</dbReference>
<dbReference type="InterPro" id="IPR003660">
    <property type="entry name" value="HAMP_dom"/>
</dbReference>
<feature type="domain" description="HAMP" evidence="14">
    <location>
        <begin position="343"/>
        <end position="395"/>
    </location>
</feature>
<gene>
    <name evidence="15" type="ORF">ACFSUE_19075</name>
</gene>
<keyword evidence="11" id="KW-0175">Coiled coil</keyword>
<dbReference type="PROSITE" id="PS50111">
    <property type="entry name" value="CHEMOTAXIS_TRANSDUC_2"/>
    <property type="match status" value="1"/>
</dbReference>
<organism evidence="15 16">
    <name type="scientific">Sporolactobacillus shoreicorticis</name>
    <dbReference type="NCBI Taxonomy" id="1923877"/>
    <lineage>
        <taxon>Bacteria</taxon>
        <taxon>Bacillati</taxon>
        <taxon>Bacillota</taxon>
        <taxon>Bacilli</taxon>
        <taxon>Bacillales</taxon>
        <taxon>Sporolactobacillaceae</taxon>
        <taxon>Sporolactobacillus</taxon>
    </lineage>
</organism>
<evidence type="ECO:0000256" key="11">
    <source>
        <dbReference type="SAM" id="Coils"/>
    </source>
</evidence>
<evidence type="ECO:0000256" key="5">
    <source>
        <dbReference type="ARBA" id="ARBA00022692"/>
    </source>
</evidence>
<accession>A0ABW5S8C7</accession>
<keyword evidence="3" id="KW-0488">Methylation</keyword>
<dbReference type="PROSITE" id="PS50885">
    <property type="entry name" value="HAMP"/>
    <property type="match status" value="1"/>
</dbReference>
<dbReference type="Gene3D" id="3.30.450.20">
    <property type="entry name" value="PAS domain"/>
    <property type="match status" value="2"/>
</dbReference>
<evidence type="ECO:0000256" key="12">
    <source>
        <dbReference type="SAM" id="Phobius"/>
    </source>
</evidence>
<keyword evidence="8 10" id="KW-0807">Transducer</keyword>
<evidence type="ECO:0000256" key="6">
    <source>
        <dbReference type="ARBA" id="ARBA00022989"/>
    </source>
</evidence>